<evidence type="ECO:0000256" key="1">
    <source>
        <dbReference type="SAM" id="SignalP"/>
    </source>
</evidence>
<keyword evidence="1" id="KW-0732">Signal</keyword>
<evidence type="ECO:0000313" key="4">
    <source>
        <dbReference type="Proteomes" id="UP000260351"/>
    </source>
</evidence>
<feature type="chain" id="PRO_5017631700" evidence="1">
    <location>
        <begin position="25"/>
        <end position="284"/>
    </location>
</feature>
<accession>A0A3E1KBZ9</accession>
<name>A0A3E1KBZ9_9GAMM</name>
<evidence type="ECO:0000259" key="2">
    <source>
        <dbReference type="Pfam" id="PF01551"/>
    </source>
</evidence>
<dbReference type="InterPro" id="IPR050570">
    <property type="entry name" value="Cell_wall_metabolism_enzyme"/>
</dbReference>
<dbReference type="Proteomes" id="UP000260351">
    <property type="component" value="Unassembled WGS sequence"/>
</dbReference>
<dbReference type="PANTHER" id="PTHR21666:SF285">
    <property type="entry name" value="M23 FAMILY METALLOPEPTIDASE"/>
    <property type="match status" value="1"/>
</dbReference>
<dbReference type="Gene3D" id="2.70.70.10">
    <property type="entry name" value="Glucose Permease (Domain IIA)"/>
    <property type="match status" value="1"/>
</dbReference>
<protein>
    <submittedName>
        <fullName evidence="3">M23 family peptidase</fullName>
    </submittedName>
</protein>
<dbReference type="GO" id="GO:0004222">
    <property type="term" value="F:metalloendopeptidase activity"/>
    <property type="evidence" value="ECO:0007669"/>
    <property type="project" value="TreeGrafter"/>
</dbReference>
<reference evidence="3 4" key="1">
    <citation type="submission" date="2018-08" db="EMBL/GenBank/DDBJ databases">
        <title>Wenzhouxiangella salilacus sp. nov., a novel bacterium isolated from a saline lake in Xinjiang Province, China.</title>
        <authorList>
            <person name="Han S."/>
        </authorList>
    </citation>
    <scope>NUCLEOTIDE SEQUENCE [LARGE SCALE GENOMIC DNA]</scope>
    <source>
        <strain evidence="3 4">XDB06</strain>
    </source>
</reference>
<dbReference type="AlphaFoldDB" id="A0A3E1KBZ9"/>
<feature type="signal peptide" evidence="1">
    <location>
        <begin position="1"/>
        <end position="24"/>
    </location>
</feature>
<keyword evidence="4" id="KW-1185">Reference proteome</keyword>
<dbReference type="Pfam" id="PF01551">
    <property type="entry name" value="Peptidase_M23"/>
    <property type="match status" value="1"/>
</dbReference>
<organism evidence="3 4">
    <name type="scientific">Wenzhouxiangella sediminis</name>
    <dbReference type="NCBI Taxonomy" id="1792836"/>
    <lineage>
        <taxon>Bacteria</taxon>
        <taxon>Pseudomonadati</taxon>
        <taxon>Pseudomonadota</taxon>
        <taxon>Gammaproteobacteria</taxon>
        <taxon>Chromatiales</taxon>
        <taxon>Wenzhouxiangellaceae</taxon>
        <taxon>Wenzhouxiangella</taxon>
    </lineage>
</organism>
<proteinExistence type="predicted"/>
<sequence length="284" mass="30852">MHSQLSGLVLATGLLLITPLPAAAEEDSPVRFEGEVVQGGLVVGRAPAGSSVEVDGEPVMTSPDGRFLLAFERQQTEPTRVEVVLPTGMRLEETLAPQPREFDIQRIDGLPQDKVTPPESVLSRIREDARQAREARNRRDARLDWAAGFDWPLTGPVTGVYGSQRILNGEPRNPHWGIDIAAPTGTPVRAPAPGVVTLAHPDMYFSGGTLFIDHGHGLVSAFLHLHTMHVEPGDVVDRGELIAEVGATGRATGPHLDWRMNLREVRIDPALLLDWDENPDAQAP</sequence>
<comment type="caution">
    <text evidence="3">The sequence shown here is derived from an EMBL/GenBank/DDBJ whole genome shotgun (WGS) entry which is preliminary data.</text>
</comment>
<dbReference type="PANTHER" id="PTHR21666">
    <property type="entry name" value="PEPTIDASE-RELATED"/>
    <property type="match status" value="1"/>
</dbReference>
<dbReference type="InterPro" id="IPR011055">
    <property type="entry name" value="Dup_hybrid_motif"/>
</dbReference>
<dbReference type="EMBL" id="QUZK01000012">
    <property type="protein sequence ID" value="RFF32248.1"/>
    <property type="molecule type" value="Genomic_DNA"/>
</dbReference>
<dbReference type="RefSeq" id="WP_116649430.1">
    <property type="nucleotide sequence ID" value="NZ_QUZK01000012.1"/>
</dbReference>
<dbReference type="InterPro" id="IPR016047">
    <property type="entry name" value="M23ase_b-sheet_dom"/>
</dbReference>
<gene>
    <name evidence="3" type="ORF">DZC52_01920</name>
</gene>
<feature type="domain" description="M23ase beta-sheet core" evidence="2">
    <location>
        <begin position="174"/>
        <end position="269"/>
    </location>
</feature>
<dbReference type="FunFam" id="2.70.70.10:FF:000019">
    <property type="entry name" value="M23 family peptidase"/>
    <property type="match status" value="1"/>
</dbReference>
<dbReference type="CDD" id="cd12797">
    <property type="entry name" value="M23_peptidase"/>
    <property type="match status" value="1"/>
</dbReference>
<evidence type="ECO:0000313" key="3">
    <source>
        <dbReference type="EMBL" id="RFF32248.1"/>
    </source>
</evidence>
<dbReference type="OrthoDB" id="9805070at2"/>
<dbReference type="SUPFAM" id="SSF51261">
    <property type="entry name" value="Duplicated hybrid motif"/>
    <property type="match status" value="1"/>
</dbReference>